<accession>A0A382SP92</accession>
<dbReference type="InterPro" id="IPR013974">
    <property type="entry name" value="SAF"/>
</dbReference>
<gene>
    <name evidence="4" type="ORF">METZ01_LOCUS363585</name>
</gene>
<sequence>ENCSFENVIAQENIPAGHKIALAEIQKGEAIRKYNQTIGFASQTIHAGDHVHTHNIEFHSFERLPEVGGVKNKINKPNKSANFQGYLRSNGKVGTRNYIGILSTVNCSASISQRIAGYFKSESYGESFNDNMAPFPNADGVIALTHDSGCGMSIEGDGLTLLQRVLTGYAEHPNFAGILIVGLGCEVNQVSALLEKFKLKDRQHIRTLVIQENGGTRKTIENGIKIVRKLLEGTKDFQRETVSAKHLCIGLECGGSDAYSGISANPALGAAADLVVEHGGSAILSETPEIYGAEHLLIQRAVTPEVGSKL</sequence>
<dbReference type="InterPro" id="IPR044144">
    <property type="entry name" value="SAF_UxaA/GarD"/>
</dbReference>
<reference evidence="4" key="1">
    <citation type="submission" date="2018-05" db="EMBL/GenBank/DDBJ databases">
        <authorList>
            <person name="Lanie J.A."/>
            <person name="Ng W.-L."/>
            <person name="Kazmierczak K.M."/>
            <person name="Andrzejewski T.M."/>
            <person name="Davidsen T.M."/>
            <person name="Wayne K.J."/>
            <person name="Tettelin H."/>
            <person name="Glass J.I."/>
            <person name="Rusch D."/>
            <person name="Podicherti R."/>
            <person name="Tsui H.-C.T."/>
            <person name="Winkler M.E."/>
        </authorList>
    </citation>
    <scope>NUCLEOTIDE SEQUENCE</scope>
</reference>
<dbReference type="InterPro" id="IPR007392">
    <property type="entry name" value="GD_AH_second"/>
</dbReference>
<dbReference type="GO" id="GO:0016829">
    <property type="term" value="F:lyase activity"/>
    <property type="evidence" value="ECO:0007669"/>
    <property type="project" value="UniProtKB-KW"/>
</dbReference>
<dbReference type="Pfam" id="PF04295">
    <property type="entry name" value="GD_AH_second"/>
    <property type="match status" value="1"/>
</dbReference>
<dbReference type="GO" id="GO:0019698">
    <property type="term" value="P:D-galacturonate catabolic process"/>
    <property type="evidence" value="ECO:0007669"/>
    <property type="project" value="TreeGrafter"/>
</dbReference>
<feature type="non-terminal residue" evidence="4">
    <location>
        <position position="1"/>
    </location>
</feature>
<feature type="non-terminal residue" evidence="4">
    <location>
        <position position="310"/>
    </location>
</feature>
<dbReference type="SMART" id="SM00858">
    <property type="entry name" value="SAF"/>
    <property type="match status" value="1"/>
</dbReference>
<feature type="domain" description="SAF" evidence="3">
    <location>
        <begin position="6"/>
        <end position="57"/>
    </location>
</feature>
<dbReference type="CDD" id="cd11613">
    <property type="entry name" value="SAF_AH_GD"/>
    <property type="match status" value="1"/>
</dbReference>
<evidence type="ECO:0000313" key="4">
    <source>
        <dbReference type="EMBL" id="SVD10731.1"/>
    </source>
</evidence>
<dbReference type="AlphaFoldDB" id="A0A382SP92"/>
<dbReference type="InterPro" id="IPR052172">
    <property type="entry name" value="UxaA_altronate/galactarate_dh"/>
</dbReference>
<dbReference type="Gene3D" id="2.30.130.110">
    <property type="match status" value="1"/>
</dbReference>
<dbReference type="Pfam" id="PF20629">
    <property type="entry name" value="GD_AH_C"/>
    <property type="match status" value="1"/>
</dbReference>
<evidence type="ECO:0000256" key="2">
    <source>
        <dbReference type="ARBA" id="ARBA00023239"/>
    </source>
</evidence>
<dbReference type="PANTHER" id="PTHR30536">
    <property type="entry name" value="ALTRONATE/GALACTARATE DEHYDRATASE"/>
    <property type="match status" value="1"/>
</dbReference>
<dbReference type="Pfam" id="PF08666">
    <property type="entry name" value="SAF"/>
    <property type="match status" value="1"/>
</dbReference>
<proteinExistence type="inferred from homology"/>
<dbReference type="PANTHER" id="PTHR30536:SF5">
    <property type="entry name" value="ALTRONATE DEHYDRATASE"/>
    <property type="match status" value="1"/>
</dbReference>
<name>A0A382SP92_9ZZZZ</name>
<comment type="similarity">
    <text evidence="1">Belongs to the UxaA family.</text>
</comment>
<protein>
    <recommendedName>
        <fullName evidence="3">SAF domain-containing protein</fullName>
    </recommendedName>
</protein>
<dbReference type="EMBL" id="UINC01129970">
    <property type="protein sequence ID" value="SVD10731.1"/>
    <property type="molecule type" value="Genomic_DNA"/>
</dbReference>
<keyword evidence="2" id="KW-0456">Lyase</keyword>
<organism evidence="4">
    <name type="scientific">marine metagenome</name>
    <dbReference type="NCBI Taxonomy" id="408172"/>
    <lineage>
        <taxon>unclassified sequences</taxon>
        <taxon>metagenomes</taxon>
        <taxon>ecological metagenomes</taxon>
    </lineage>
</organism>
<dbReference type="InterPro" id="IPR048332">
    <property type="entry name" value="GD_AH_C"/>
</dbReference>
<evidence type="ECO:0000259" key="3">
    <source>
        <dbReference type="SMART" id="SM00858"/>
    </source>
</evidence>
<evidence type="ECO:0000256" key="1">
    <source>
        <dbReference type="ARBA" id="ARBA00010986"/>
    </source>
</evidence>